<evidence type="ECO:0000256" key="2">
    <source>
        <dbReference type="PROSITE-ProRule" id="PRU00335"/>
    </source>
</evidence>
<gene>
    <name evidence="4" type="ORF">QVZ43_03400</name>
</gene>
<comment type="caution">
    <text evidence="4">The sequence shown here is derived from an EMBL/GenBank/DDBJ whole genome shotgun (WGS) entry which is preliminary data.</text>
</comment>
<proteinExistence type="predicted"/>
<dbReference type="Gene3D" id="1.10.357.10">
    <property type="entry name" value="Tetracycline Repressor, domain 2"/>
    <property type="match status" value="1"/>
</dbReference>
<dbReference type="InterPro" id="IPR041583">
    <property type="entry name" value="TetR_C_31"/>
</dbReference>
<dbReference type="RefSeq" id="WP_302908872.1">
    <property type="nucleotide sequence ID" value="NZ_JAUMIS010000001.1"/>
</dbReference>
<organism evidence="4 5">
    <name type="scientific">Marinobacter suaedae</name>
    <dbReference type="NCBI Taxonomy" id="3057675"/>
    <lineage>
        <taxon>Bacteria</taxon>
        <taxon>Pseudomonadati</taxon>
        <taxon>Pseudomonadota</taxon>
        <taxon>Gammaproteobacteria</taxon>
        <taxon>Pseudomonadales</taxon>
        <taxon>Marinobacteraceae</taxon>
        <taxon>Marinobacter</taxon>
    </lineage>
</organism>
<reference evidence="4" key="1">
    <citation type="submission" date="2023-07" db="EMBL/GenBank/DDBJ databases">
        <title>Marinobacter sp. chi1 genome sequencing and assembly.</title>
        <authorList>
            <person name="Park S."/>
        </authorList>
    </citation>
    <scope>NUCLEOTIDE SEQUENCE</scope>
    <source>
        <strain evidence="4">Chi1</strain>
    </source>
</reference>
<evidence type="ECO:0000313" key="5">
    <source>
        <dbReference type="Proteomes" id="UP001168640"/>
    </source>
</evidence>
<dbReference type="PANTHER" id="PTHR43479">
    <property type="entry name" value="ACREF/ENVCD OPERON REPRESSOR-RELATED"/>
    <property type="match status" value="1"/>
</dbReference>
<dbReference type="PANTHER" id="PTHR43479:SF11">
    <property type="entry name" value="ACREF_ENVCD OPERON REPRESSOR-RELATED"/>
    <property type="match status" value="1"/>
</dbReference>
<dbReference type="PROSITE" id="PS50977">
    <property type="entry name" value="HTH_TETR_2"/>
    <property type="match status" value="1"/>
</dbReference>
<feature type="domain" description="HTH tetR-type" evidence="3">
    <location>
        <begin position="21"/>
        <end position="81"/>
    </location>
</feature>
<evidence type="ECO:0000313" key="4">
    <source>
        <dbReference type="EMBL" id="MDO3720754.1"/>
    </source>
</evidence>
<name>A0ABT8VXM6_9GAMM</name>
<dbReference type="EMBL" id="JAUMIS010000001">
    <property type="protein sequence ID" value="MDO3720754.1"/>
    <property type="molecule type" value="Genomic_DNA"/>
</dbReference>
<accession>A0ABT8VXM6</accession>
<dbReference type="Pfam" id="PF17940">
    <property type="entry name" value="TetR_C_31"/>
    <property type="match status" value="1"/>
</dbReference>
<dbReference type="SUPFAM" id="SSF46689">
    <property type="entry name" value="Homeodomain-like"/>
    <property type="match status" value="1"/>
</dbReference>
<dbReference type="PRINTS" id="PR00455">
    <property type="entry name" value="HTHTETR"/>
</dbReference>
<dbReference type="InterPro" id="IPR001647">
    <property type="entry name" value="HTH_TetR"/>
</dbReference>
<feature type="DNA-binding region" description="H-T-H motif" evidence="2">
    <location>
        <begin position="44"/>
        <end position="63"/>
    </location>
</feature>
<evidence type="ECO:0000259" key="3">
    <source>
        <dbReference type="PROSITE" id="PS50977"/>
    </source>
</evidence>
<sequence length="204" mass="22818">MSSDVSEKLLVRAERKSRKRQQKKDQIASSALEALQELGYANTSLRDIAEKANLSLGMLHYYFEDRTELILYCVTAYKTSFTSQLADAISGAEGREKVLDTLTNALANSIADDALIHRLWYDLRSQALFDPAFRPVVKDIERTLIDIVARAASRSGSNEKTNAEIGYALIDGLFRYQLQNQVTGTPRSRASLADEMRAALDSFM</sequence>
<dbReference type="Proteomes" id="UP001168640">
    <property type="component" value="Unassembled WGS sequence"/>
</dbReference>
<protein>
    <submittedName>
        <fullName evidence="4">TetR/AcrR family transcriptional regulator</fullName>
    </submittedName>
</protein>
<keyword evidence="1 2" id="KW-0238">DNA-binding</keyword>
<dbReference type="InterPro" id="IPR009057">
    <property type="entry name" value="Homeodomain-like_sf"/>
</dbReference>
<keyword evidence="5" id="KW-1185">Reference proteome</keyword>
<dbReference type="InterPro" id="IPR050624">
    <property type="entry name" value="HTH-type_Tx_Regulator"/>
</dbReference>
<evidence type="ECO:0000256" key="1">
    <source>
        <dbReference type="ARBA" id="ARBA00023125"/>
    </source>
</evidence>
<dbReference type="Pfam" id="PF00440">
    <property type="entry name" value="TetR_N"/>
    <property type="match status" value="1"/>
</dbReference>